<feature type="compositionally biased region" description="Basic and acidic residues" evidence="7">
    <location>
        <begin position="277"/>
        <end position="287"/>
    </location>
</feature>
<name>A0A5N6ZFI5_9EURO</name>
<evidence type="ECO:0000256" key="7">
    <source>
        <dbReference type="SAM" id="MobiDB-lite"/>
    </source>
</evidence>
<organism evidence="9 10">
    <name type="scientific">Aspergillus coremiiformis</name>
    <dbReference type="NCBI Taxonomy" id="138285"/>
    <lineage>
        <taxon>Eukaryota</taxon>
        <taxon>Fungi</taxon>
        <taxon>Dikarya</taxon>
        <taxon>Ascomycota</taxon>
        <taxon>Pezizomycotina</taxon>
        <taxon>Eurotiomycetes</taxon>
        <taxon>Eurotiomycetidae</taxon>
        <taxon>Eurotiales</taxon>
        <taxon>Aspergillaceae</taxon>
        <taxon>Aspergillus</taxon>
        <taxon>Aspergillus subgen. Circumdati</taxon>
    </lineage>
</organism>
<keyword evidence="10" id="KW-1185">Reference proteome</keyword>
<evidence type="ECO:0000256" key="4">
    <source>
        <dbReference type="ARBA" id="ARBA00022825"/>
    </source>
</evidence>
<feature type="domain" description="Peptidase S8/S53" evidence="8">
    <location>
        <begin position="755"/>
        <end position="990"/>
    </location>
</feature>
<feature type="compositionally biased region" description="Polar residues" evidence="7">
    <location>
        <begin position="410"/>
        <end position="425"/>
    </location>
</feature>
<proteinExistence type="predicted"/>
<dbReference type="SUPFAM" id="SSF48403">
    <property type="entry name" value="Ankyrin repeat"/>
    <property type="match status" value="1"/>
</dbReference>
<dbReference type="GO" id="GO:0006508">
    <property type="term" value="P:proteolysis"/>
    <property type="evidence" value="ECO:0007669"/>
    <property type="project" value="UniProtKB-KW"/>
</dbReference>
<gene>
    <name evidence="9" type="ORF">BDV28DRAFT_145429</name>
</gene>
<dbReference type="Proteomes" id="UP000327118">
    <property type="component" value="Unassembled WGS sequence"/>
</dbReference>
<accession>A0A5N6ZFI5</accession>
<dbReference type="PROSITE" id="PS50088">
    <property type="entry name" value="ANK_REPEAT"/>
    <property type="match status" value="1"/>
</dbReference>
<dbReference type="Pfam" id="PF00082">
    <property type="entry name" value="Peptidase_S8"/>
    <property type="match status" value="1"/>
</dbReference>
<dbReference type="GO" id="GO:0004252">
    <property type="term" value="F:serine-type endopeptidase activity"/>
    <property type="evidence" value="ECO:0007669"/>
    <property type="project" value="InterPro"/>
</dbReference>
<sequence length="1087" mass="122106">MRQNSDQGEGGSWGVKNQDQAESSYEASSAEDESGDPISDDEAGDSGEDEDQSTVRIPDDVIERQVKEFLVEAKKVGNDERSQENLFSSYKKYLFCRTGSNALANKNVLYKIVVEENKAANPPEAWVVKRLASEDHRLLSDKDEFNEEYALLRAIQRNMDWFVQNVLSSKISDENLKSILDPTRDPGNVRAKNCIHVAIKHGLQVSLTVSLIEKASEFTLVAADENGLTPLHLAVHYSRCRREQMEVINALLKHGDGALDRTSGDLSVYRYHRQTRKANEQNADKTKQAKGQPGQDKQRYKSSGSLARGRKKTETPATRKSEAELQAREEQWEEKKQKQEMRDDGNRAFALRRRPTGIADAIVNTVSREPSQSNQANSKRHLAESNRTAPDKPSTDGKAEKHSDKKKRSANQTKPRSKPSSASTLKSERDEWADQIAMQLKLHYLRTTFRFNTEHNAKKSRNYTSAERFLYGDNHERKALCFSFPPNLSGTPVTVKIENFKAGYNHISFDPVLLYVEFGQVKVDRPEGRPPKVIPGRGKDDLGIILDWLSGKNVRRIIKLAVDDMADPPHSDETIIKSLSKFNIENLQWRKIDLCPFVIREASKNWSDFQEIHLWWSGSNAVLRGWSEPEGLPALRTLKCIHLYEVTASLDSRTYIQSRMEDFKARLDANRNQEWDRINVQHISKDEPSHGHGNRTANPQIAKNLTKGQDINGHQWLNVMDQFIARVRDLSNRELPGGFPEDYLTSLTLPGLLAKKVTVALIDDGAHFFHPAISGCLGGGRSFSSVYREYDGIGAPEPYHGSTTGHGTTMACLISRMCPEVEIFVCKMDISGKAENGKPDFTAKSAADAVEYAVKQGYDVISISWTIKLNTEENGSNTKDLSRLRDSLNEAAKKNTLVFCSAPDIGHARGKNSYYPFDCKELHNVFRVGAACVYGTRTNYTGSDVDFILPGENVSPRDVDKAVAGIDECPKSGSSVATALAAGLAALIIHCVRMAGIYSVWMKKERTGVTHKTLQVIKQYEVMKKAFQIINSADPSTKKEQRIGVESFFVDWTRRLANGSSWEIMEKLARDLVSDNMENEWIKKLEL</sequence>
<evidence type="ECO:0000256" key="5">
    <source>
        <dbReference type="ARBA" id="ARBA00023145"/>
    </source>
</evidence>
<evidence type="ECO:0000256" key="2">
    <source>
        <dbReference type="ARBA" id="ARBA00022729"/>
    </source>
</evidence>
<dbReference type="InterPro" id="IPR000209">
    <property type="entry name" value="Peptidase_S8/S53_dom"/>
</dbReference>
<keyword evidence="2" id="KW-0732">Signal</keyword>
<keyword evidence="5" id="KW-0865">Zymogen</keyword>
<evidence type="ECO:0000256" key="1">
    <source>
        <dbReference type="ARBA" id="ARBA00022670"/>
    </source>
</evidence>
<dbReference type="InterPro" id="IPR002110">
    <property type="entry name" value="Ankyrin_rpt"/>
</dbReference>
<keyword evidence="1" id="KW-0645">Protease</keyword>
<dbReference type="AlphaFoldDB" id="A0A5N6ZFI5"/>
<evidence type="ECO:0000256" key="6">
    <source>
        <dbReference type="PROSITE-ProRule" id="PRU00023"/>
    </source>
</evidence>
<evidence type="ECO:0000313" key="10">
    <source>
        <dbReference type="Proteomes" id="UP000327118"/>
    </source>
</evidence>
<dbReference type="SUPFAM" id="SSF52743">
    <property type="entry name" value="Subtilisin-like"/>
    <property type="match status" value="1"/>
</dbReference>
<dbReference type="InterPro" id="IPR015500">
    <property type="entry name" value="Peptidase_S8_subtilisin-rel"/>
</dbReference>
<dbReference type="SMART" id="SM00248">
    <property type="entry name" value="ANK"/>
    <property type="match status" value="2"/>
</dbReference>
<keyword evidence="3" id="KW-0378">Hydrolase</keyword>
<dbReference type="OrthoDB" id="4510452at2759"/>
<feature type="compositionally biased region" description="Acidic residues" evidence="7">
    <location>
        <begin position="29"/>
        <end position="52"/>
    </location>
</feature>
<dbReference type="PRINTS" id="PR00723">
    <property type="entry name" value="SUBTILISIN"/>
</dbReference>
<dbReference type="Gene3D" id="3.40.50.200">
    <property type="entry name" value="Peptidase S8/S53 domain"/>
    <property type="match status" value="1"/>
</dbReference>
<feature type="compositionally biased region" description="Basic and acidic residues" evidence="7">
    <location>
        <begin position="312"/>
        <end position="346"/>
    </location>
</feature>
<dbReference type="InterPro" id="IPR036852">
    <property type="entry name" value="Peptidase_S8/S53_dom_sf"/>
</dbReference>
<feature type="region of interest" description="Disordered" evidence="7">
    <location>
        <begin position="275"/>
        <end position="428"/>
    </location>
</feature>
<keyword evidence="4" id="KW-0720">Serine protease</keyword>
<reference evidence="10" key="1">
    <citation type="submission" date="2019-04" db="EMBL/GenBank/DDBJ databases">
        <title>Friends and foes A comparative genomics studyof 23 Aspergillus species from section Flavi.</title>
        <authorList>
            <consortium name="DOE Joint Genome Institute"/>
            <person name="Kjaerbolling I."/>
            <person name="Vesth T."/>
            <person name="Frisvad J.C."/>
            <person name="Nybo J.L."/>
            <person name="Theobald S."/>
            <person name="Kildgaard S."/>
            <person name="Isbrandt T."/>
            <person name="Kuo A."/>
            <person name="Sato A."/>
            <person name="Lyhne E.K."/>
            <person name="Kogle M.E."/>
            <person name="Wiebenga A."/>
            <person name="Kun R.S."/>
            <person name="Lubbers R.J."/>
            <person name="Makela M.R."/>
            <person name="Barry K."/>
            <person name="Chovatia M."/>
            <person name="Clum A."/>
            <person name="Daum C."/>
            <person name="Haridas S."/>
            <person name="He G."/>
            <person name="LaButti K."/>
            <person name="Lipzen A."/>
            <person name="Mondo S."/>
            <person name="Riley R."/>
            <person name="Salamov A."/>
            <person name="Simmons B.A."/>
            <person name="Magnuson J.K."/>
            <person name="Henrissat B."/>
            <person name="Mortensen U.H."/>
            <person name="Larsen T.O."/>
            <person name="Devries R.P."/>
            <person name="Grigoriev I.V."/>
            <person name="Machida M."/>
            <person name="Baker S.E."/>
            <person name="Andersen M.R."/>
        </authorList>
    </citation>
    <scope>NUCLEOTIDE SEQUENCE [LARGE SCALE GENOMIC DNA]</scope>
    <source>
        <strain evidence="10">CBS 553.77</strain>
    </source>
</reference>
<dbReference type="PROSITE" id="PS50297">
    <property type="entry name" value="ANK_REP_REGION"/>
    <property type="match status" value="1"/>
</dbReference>
<feature type="region of interest" description="Disordered" evidence="7">
    <location>
        <begin position="1"/>
        <end position="58"/>
    </location>
</feature>
<dbReference type="Gene3D" id="1.25.40.20">
    <property type="entry name" value="Ankyrin repeat-containing domain"/>
    <property type="match status" value="1"/>
</dbReference>
<protein>
    <recommendedName>
        <fullName evidence="8">Peptidase S8/S53 domain-containing protein</fullName>
    </recommendedName>
</protein>
<evidence type="ECO:0000256" key="3">
    <source>
        <dbReference type="ARBA" id="ARBA00022801"/>
    </source>
</evidence>
<feature type="repeat" description="ANK" evidence="6">
    <location>
        <begin position="226"/>
        <end position="255"/>
    </location>
</feature>
<feature type="compositionally biased region" description="Polar residues" evidence="7">
    <location>
        <begin position="364"/>
        <end position="377"/>
    </location>
</feature>
<keyword evidence="6" id="KW-0040">ANK repeat</keyword>
<evidence type="ECO:0000259" key="8">
    <source>
        <dbReference type="Pfam" id="PF00082"/>
    </source>
</evidence>
<feature type="compositionally biased region" description="Basic and acidic residues" evidence="7">
    <location>
        <begin position="381"/>
        <end position="403"/>
    </location>
</feature>
<evidence type="ECO:0000313" key="9">
    <source>
        <dbReference type="EMBL" id="KAE8356245.1"/>
    </source>
</evidence>
<dbReference type="EMBL" id="ML739041">
    <property type="protein sequence ID" value="KAE8356245.1"/>
    <property type="molecule type" value="Genomic_DNA"/>
</dbReference>
<dbReference type="InterPro" id="IPR036770">
    <property type="entry name" value="Ankyrin_rpt-contain_sf"/>
</dbReference>